<comment type="caution">
    <text evidence="7">The sequence shown here is derived from an EMBL/GenBank/DDBJ whole genome shotgun (WGS) entry which is preliminary data.</text>
</comment>
<dbReference type="InterPro" id="IPR045225">
    <property type="entry name" value="Uracil/uridine/allantoin_perm"/>
</dbReference>
<evidence type="ECO:0000313" key="8">
    <source>
        <dbReference type="Proteomes" id="UP000037773"/>
    </source>
</evidence>
<evidence type="ECO:0000256" key="4">
    <source>
        <dbReference type="ARBA" id="ARBA00022989"/>
    </source>
</evidence>
<keyword evidence="3" id="KW-0812">Transmembrane</keyword>
<feature type="region of interest" description="Disordered" evidence="6">
    <location>
        <begin position="1"/>
        <end position="32"/>
    </location>
</feature>
<organism evidence="7 8">
    <name type="scientific">Streptomyces caelestis</name>
    <dbReference type="NCBI Taxonomy" id="36816"/>
    <lineage>
        <taxon>Bacteria</taxon>
        <taxon>Bacillati</taxon>
        <taxon>Actinomycetota</taxon>
        <taxon>Actinomycetes</taxon>
        <taxon>Kitasatosporales</taxon>
        <taxon>Streptomycetaceae</taxon>
        <taxon>Streptomyces</taxon>
    </lineage>
</organism>
<evidence type="ECO:0000256" key="5">
    <source>
        <dbReference type="ARBA" id="ARBA00023136"/>
    </source>
</evidence>
<protein>
    <submittedName>
        <fullName evidence="7">Uncharacterized protein</fullName>
    </submittedName>
</protein>
<dbReference type="GO" id="GO:0015205">
    <property type="term" value="F:nucleobase transmembrane transporter activity"/>
    <property type="evidence" value="ECO:0007669"/>
    <property type="project" value="TreeGrafter"/>
</dbReference>
<dbReference type="Proteomes" id="UP000037773">
    <property type="component" value="Unassembled WGS sequence"/>
</dbReference>
<proteinExistence type="inferred from homology"/>
<dbReference type="OrthoDB" id="6083029at2"/>
<comment type="similarity">
    <text evidence="2">Belongs to the purine-cytosine permease (2.A.39) family.</text>
</comment>
<evidence type="ECO:0000256" key="2">
    <source>
        <dbReference type="ARBA" id="ARBA00008974"/>
    </source>
</evidence>
<accession>A0A0N0S6E2</accession>
<keyword evidence="8" id="KW-1185">Reference proteome</keyword>
<dbReference type="PANTHER" id="PTHR30618">
    <property type="entry name" value="NCS1 FAMILY PURINE/PYRIMIDINE TRANSPORTER"/>
    <property type="match status" value="1"/>
</dbReference>
<dbReference type="EMBL" id="LGCN01000051">
    <property type="protein sequence ID" value="KOT43671.1"/>
    <property type="molecule type" value="Genomic_DNA"/>
</dbReference>
<dbReference type="Pfam" id="PF02133">
    <property type="entry name" value="Transp_cyt_pur"/>
    <property type="match status" value="1"/>
</dbReference>
<evidence type="ECO:0000256" key="6">
    <source>
        <dbReference type="SAM" id="MobiDB-lite"/>
    </source>
</evidence>
<dbReference type="GO" id="GO:0005886">
    <property type="term" value="C:plasma membrane"/>
    <property type="evidence" value="ECO:0007669"/>
    <property type="project" value="TreeGrafter"/>
</dbReference>
<sequence length="141" mass="14610">MTATVPPTPSRRPVPDPAGRVELPPGATLTDGRLVTDDLLPVPPARRRTTCVVPTLWVGTAHDIPLVAARPGLVAPGREGKRAVSTIAPADVVVPAPMPLTGHAGPEYGIPFPVLARASFGLRGAGPPVEHVALRAGRRRA</sequence>
<dbReference type="AlphaFoldDB" id="A0A0N0S6E2"/>
<comment type="subcellular location">
    <subcellularLocation>
        <location evidence="1">Membrane</location>
        <topology evidence="1">Multi-pass membrane protein</topology>
    </subcellularLocation>
</comment>
<feature type="compositionally biased region" description="Pro residues" evidence="6">
    <location>
        <begin position="1"/>
        <end position="16"/>
    </location>
</feature>
<evidence type="ECO:0000313" key="7">
    <source>
        <dbReference type="EMBL" id="KOT43671.1"/>
    </source>
</evidence>
<dbReference type="PATRIC" id="fig|36816.3.peg.1252"/>
<keyword evidence="4" id="KW-1133">Transmembrane helix</keyword>
<keyword evidence="5" id="KW-0472">Membrane</keyword>
<evidence type="ECO:0000256" key="3">
    <source>
        <dbReference type="ARBA" id="ARBA00022692"/>
    </source>
</evidence>
<dbReference type="PANTHER" id="PTHR30618:SF0">
    <property type="entry name" value="PURINE-URACIL PERMEASE NCS1"/>
    <property type="match status" value="1"/>
</dbReference>
<reference evidence="7 8" key="1">
    <citation type="submission" date="2015-07" db="EMBL/GenBank/DDBJ databases">
        <authorList>
            <person name="Noorani M."/>
        </authorList>
    </citation>
    <scope>NUCLEOTIDE SEQUENCE [LARGE SCALE GENOMIC DNA]</scope>
    <source>
        <strain evidence="7 8">NRRL B-24567</strain>
    </source>
</reference>
<gene>
    <name evidence="7" type="ORF">ADK41_05860</name>
</gene>
<dbReference type="Gene3D" id="1.10.4160.10">
    <property type="entry name" value="Hydantoin permease"/>
    <property type="match status" value="1"/>
</dbReference>
<evidence type="ECO:0000256" key="1">
    <source>
        <dbReference type="ARBA" id="ARBA00004141"/>
    </source>
</evidence>
<dbReference type="InterPro" id="IPR001248">
    <property type="entry name" value="Pur-cyt_permease"/>
</dbReference>
<name>A0A0N0S6E2_9ACTN</name>